<reference evidence="2 3" key="1">
    <citation type="submission" date="2021-09" db="EMBL/GenBank/DDBJ databases">
        <title>Genomic insights and catalytic innovation underlie evolution of tropane alkaloids biosynthesis.</title>
        <authorList>
            <person name="Wang Y.-J."/>
            <person name="Tian T."/>
            <person name="Huang J.-P."/>
            <person name="Huang S.-X."/>
        </authorList>
    </citation>
    <scope>NUCLEOTIDE SEQUENCE [LARGE SCALE GENOMIC DNA]</scope>
    <source>
        <strain evidence="2">KIB-2018</strain>
        <tissue evidence="2">Leaf</tissue>
    </source>
</reference>
<feature type="region of interest" description="Disordered" evidence="1">
    <location>
        <begin position="30"/>
        <end position="109"/>
    </location>
</feature>
<feature type="compositionally biased region" description="Basic and acidic residues" evidence="1">
    <location>
        <begin position="57"/>
        <end position="74"/>
    </location>
</feature>
<accession>A0AAV8SQF0</accession>
<evidence type="ECO:0000313" key="3">
    <source>
        <dbReference type="Proteomes" id="UP001159364"/>
    </source>
</evidence>
<feature type="compositionally biased region" description="Polar residues" evidence="1">
    <location>
        <begin position="82"/>
        <end position="103"/>
    </location>
</feature>
<dbReference type="PANTHER" id="PTHR33067">
    <property type="entry name" value="RNA-DIRECTED DNA POLYMERASE-RELATED"/>
    <property type="match status" value="1"/>
</dbReference>
<protein>
    <recommendedName>
        <fullName evidence="4">Aspartic peptidase DDI1-type domain-containing protein</fullName>
    </recommendedName>
</protein>
<dbReference type="CDD" id="cd00303">
    <property type="entry name" value="retropepsin_like"/>
    <property type="match status" value="1"/>
</dbReference>
<keyword evidence="3" id="KW-1185">Reference proteome</keyword>
<evidence type="ECO:0000256" key="1">
    <source>
        <dbReference type="SAM" id="MobiDB-lite"/>
    </source>
</evidence>
<proteinExistence type="predicted"/>
<sequence length="373" mass="41432">MSESQAKSSGTIPSNTVMNLKSLNAIVLRSGKQVRFNPQVDEEACDEDIESEAVPPPKEKIKKSESVREEELLKEKKHASRNKGTTSESSNDQAENGESSKQASKGKEVSIQDLPFPNSYLMSKRMNESKHEKEIIDLFGKVEVNVPLLDLVKRVLAYAKYLKDLCTNKRKFRPNERVQVSSNVSALFKPQIPVKCQDPGSFTIPCILGKVTIVRALLDLGAAINVMPKSVYEALGVKSIKPTSVVLQLADRSFRHPVRIIEDILVQDTSLILGRPFLRTASTMISMKEGKITMEVGDQQVSFNMYEAMKQHPHEDYSLLGVNMLDTVVDDACSDFTQTLTSSTDNLLGENFLAANFVGEPSSRGLDRELHKS</sequence>
<dbReference type="Gene3D" id="2.40.70.10">
    <property type="entry name" value="Acid Proteases"/>
    <property type="match status" value="1"/>
</dbReference>
<organism evidence="2 3">
    <name type="scientific">Erythroxylum novogranatense</name>
    <dbReference type="NCBI Taxonomy" id="1862640"/>
    <lineage>
        <taxon>Eukaryota</taxon>
        <taxon>Viridiplantae</taxon>
        <taxon>Streptophyta</taxon>
        <taxon>Embryophyta</taxon>
        <taxon>Tracheophyta</taxon>
        <taxon>Spermatophyta</taxon>
        <taxon>Magnoliopsida</taxon>
        <taxon>eudicotyledons</taxon>
        <taxon>Gunneridae</taxon>
        <taxon>Pentapetalae</taxon>
        <taxon>rosids</taxon>
        <taxon>fabids</taxon>
        <taxon>Malpighiales</taxon>
        <taxon>Erythroxylaceae</taxon>
        <taxon>Erythroxylum</taxon>
    </lineage>
</organism>
<name>A0AAV8SQF0_9ROSI</name>
<dbReference type="PANTHER" id="PTHR33067:SF9">
    <property type="entry name" value="RNA-DIRECTED DNA POLYMERASE"/>
    <property type="match status" value="1"/>
</dbReference>
<dbReference type="InterPro" id="IPR021109">
    <property type="entry name" value="Peptidase_aspartic_dom_sf"/>
</dbReference>
<evidence type="ECO:0000313" key="2">
    <source>
        <dbReference type="EMBL" id="KAJ8754246.1"/>
    </source>
</evidence>
<comment type="caution">
    <text evidence="2">The sequence shown here is derived from an EMBL/GenBank/DDBJ whole genome shotgun (WGS) entry which is preliminary data.</text>
</comment>
<feature type="compositionally biased region" description="Acidic residues" evidence="1">
    <location>
        <begin position="40"/>
        <end position="51"/>
    </location>
</feature>
<dbReference type="Proteomes" id="UP001159364">
    <property type="component" value="Linkage Group LG09"/>
</dbReference>
<gene>
    <name evidence="2" type="ORF">K2173_002146</name>
</gene>
<evidence type="ECO:0008006" key="4">
    <source>
        <dbReference type="Google" id="ProtNLM"/>
    </source>
</evidence>
<dbReference type="EMBL" id="JAIWQS010000009">
    <property type="protein sequence ID" value="KAJ8754246.1"/>
    <property type="molecule type" value="Genomic_DNA"/>
</dbReference>
<dbReference type="AlphaFoldDB" id="A0AAV8SQF0"/>